<dbReference type="InterPro" id="IPR052942">
    <property type="entry name" value="LPS_cholinephosphotransferase"/>
</dbReference>
<evidence type="ECO:0000259" key="1">
    <source>
        <dbReference type="Pfam" id="PF04991"/>
    </source>
</evidence>
<organism evidence="2 3">
    <name type="scientific">Clonorchis sinensis</name>
    <name type="common">Chinese liver fluke</name>
    <dbReference type="NCBI Taxonomy" id="79923"/>
    <lineage>
        <taxon>Eukaryota</taxon>
        <taxon>Metazoa</taxon>
        <taxon>Spiralia</taxon>
        <taxon>Lophotrochozoa</taxon>
        <taxon>Platyhelminthes</taxon>
        <taxon>Trematoda</taxon>
        <taxon>Digenea</taxon>
        <taxon>Opisthorchiida</taxon>
        <taxon>Opisthorchiata</taxon>
        <taxon>Opisthorchiidae</taxon>
        <taxon>Clonorchis</taxon>
    </lineage>
</organism>
<reference evidence="2 3" key="1">
    <citation type="journal article" date="2018" name="Biotechnol. Adv.">
        <title>Improved genomic resources and new bioinformatic workflow for the carcinogenic parasite Clonorchis sinensis: Biotechnological implications.</title>
        <authorList>
            <person name="Wang D."/>
            <person name="Korhonen P.K."/>
            <person name="Gasser R.B."/>
            <person name="Young N.D."/>
        </authorList>
    </citation>
    <scope>NUCLEOTIDE SEQUENCE [LARGE SCALE GENOMIC DNA]</scope>
    <source>
        <strain evidence="2">Cs-k2</strain>
    </source>
</reference>
<dbReference type="InterPro" id="IPR007074">
    <property type="entry name" value="LicD/FKTN/FKRP_NTP_transf"/>
</dbReference>
<dbReference type="Pfam" id="PF04991">
    <property type="entry name" value="LicD"/>
    <property type="match status" value="1"/>
</dbReference>
<gene>
    <name evidence="2" type="ORF">CSKR_110126</name>
</gene>
<dbReference type="STRING" id="79923.A0A3R7FC97"/>
<evidence type="ECO:0000313" key="3">
    <source>
        <dbReference type="Proteomes" id="UP000286415"/>
    </source>
</evidence>
<dbReference type="PANTHER" id="PTHR43404:SF1">
    <property type="entry name" value="MNN4P"/>
    <property type="match status" value="1"/>
</dbReference>
<accession>A0A3R7FC97</accession>
<dbReference type="AlphaFoldDB" id="A0A3R7FC97"/>
<dbReference type="GO" id="GO:0009100">
    <property type="term" value="P:glycoprotein metabolic process"/>
    <property type="evidence" value="ECO:0007669"/>
    <property type="project" value="UniProtKB-ARBA"/>
</dbReference>
<protein>
    <recommendedName>
        <fullName evidence="1">LicD/FKTN/FKRP nucleotidyltransferase domain-containing protein</fullName>
    </recommendedName>
</protein>
<comment type="caution">
    <text evidence="2">The sequence shown here is derived from an EMBL/GenBank/DDBJ whole genome shotgun (WGS) entry which is preliminary data.</text>
</comment>
<dbReference type="InParanoid" id="A0A3R7FC97"/>
<keyword evidence="3" id="KW-1185">Reference proteome</keyword>
<dbReference type="Proteomes" id="UP000286415">
    <property type="component" value="Unassembled WGS sequence"/>
</dbReference>
<dbReference type="PANTHER" id="PTHR43404">
    <property type="entry name" value="LIPOPOLYSACCHARIDE CHOLINEPHOSPHOTRANSFERASE LICD"/>
    <property type="match status" value="1"/>
</dbReference>
<feature type="domain" description="LicD/FKTN/FKRP nucleotidyltransferase" evidence="1">
    <location>
        <begin position="188"/>
        <end position="221"/>
    </location>
</feature>
<dbReference type="EMBL" id="NIRI02000042">
    <property type="protein sequence ID" value="KAG5450847.1"/>
    <property type="molecule type" value="Genomic_DNA"/>
</dbReference>
<name>A0A3R7FC97_CLOSI</name>
<proteinExistence type="predicted"/>
<dbReference type="OrthoDB" id="444255at2759"/>
<sequence length="381" mass="43172">MKFGLINVISSIVAITILWIYHSTNNRKTNEVTNYTHVFTYHAYEKDGRFQLYSDGLIQWIVGMNDNELKNSSIRQSLTTIFSALCKLSTDDPNTSAFETCCVPPRIHSDKSDLIWCLKRLGHIGTVPVVREAQNHSTSLPVYPPKYNHSVLYIDDLRQSDSTIACRVRLGRRADMYQLLLQWIRIAEEHRIVWWLNSGSLLGAVRQKDFIPFDHDADIAVLGSYDSTIQKLSSRWVGAIYVKPLLISRHCRSDSGICLNCQGYPSRYPIDPCLFSTPIARIVSGPLTFFDVFTVHARTIVDINNPNMTSIGLLDDSVDSDHSKPLSYSLGDVFPLSTCTFMGLDVPCPRNSDSVLAHTYGSDYLKPHIICKQRFGIWYPI</sequence>
<evidence type="ECO:0000313" key="2">
    <source>
        <dbReference type="EMBL" id="KAG5450847.1"/>
    </source>
</evidence>
<reference evidence="2 3" key="2">
    <citation type="journal article" date="2021" name="Genomics">
        <title>High-quality reference genome for Clonorchis sinensis.</title>
        <authorList>
            <person name="Young N.D."/>
            <person name="Stroehlein A.J."/>
            <person name="Kinkar L."/>
            <person name="Wang T."/>
            <person name="Sohn W.M."/>
            <person name="Chang B.C.H."/>
            <person name="Kaur P."/>
            <person name="Weisz D."/>
            <person name="Dudchenko O."/>
            <person name="Aiden E.L."/>
            <person name="Korhonen P.K."/>
            <person name="Gasser R.B."/>
        </authorList>
    </citation>
    <scope>NUCLEOTIDE SEQUENCE [LARGE SCALE GENOMIC DNA]</scope>
    <source>
        <strain evidence="2">Cs-k2</strain>
    </source>
</reference>